<dbReference type="EMBL" id="JAFNEN010000139">
    <property type="protein sequence ID" value="KAG8192452.1"/>
    <property type="molecule type" value="Genomic_DNA"/>
</dbReference>
<reference evidence="3 4" key="1">
    <citation type="journal article" date="2022" name="Nat. Ecol. Evol.">
        <title>A masculinizing supergene underlies an exaggerated male reproductive morph in a spider.</title>
        <authorList>
            <person name="Hendrickx F."/>
            <person name="De Corte Z."/>
            <person name="Sonet G."/>
            <person name="Van Belleghem S.M."/>
            <person name="Kostlbacher S."/>
            <person name="Vangestel C."/>
        </authorList>
    </citation>
    <scope>NUCLEOTIDE SEQUENCE [LARGE SCALE GENOMIC DNA]</scope>
    <source>
        <strain evidence="3">W744_W776</strain>
    </source>
</reference>
<feature type="compositionally biased region" description="Basic and acidic residues" evidence="1">
    <location>
        <begin position="163"/>
        <end position="179"/>
    </location>
</feature>
<feature type="domain" description="R3H" evidence="2">
    <location>
        <begin position="29"/>
        <end position="96"/>
    </location>
</feature>
<dbReference type="InterPro" id="IPR001374">
    <property type="entry name" value="R3H_dom"/>
</dbReference>
<dbReference type="PROSITE" id="PS51061">
    <property type="entry name" value="R3H"/>
    <property type="match status" value="1"/>
</dbReference>
<dbReference type="GO" id="GO:0003676">
    <property type="term" value="F:nucleic acid binding"/>
    <property type="evidence" value="ECO:0007669"/>
    <property type="project" value="UniProtKB-UniRule"/>
</dbReference>
<dbReference type="InterPro" id="IPR035979">
    <property type="entry name" value="RBD_domain_sf"/>
</dbReference>
<name>A0AAV6V895_9ARAC</name>
<accession>A0AAV6V895</accession>
<dbReference type="AlphaFoldDB" id="A0AAV6V895"/>
<dbReference type="PANTHER" id="PTHR21678">
    <property type="entry name" value="GROWTH INHIBITION AND DIFFERENTIATION RELATED PROTEIN 88"/>
    <property type="match status" value="1"/>
</dbReference>
<organism evidence="3 4">
    <name type="scientific">Oedothorax gibbosus</name>
    <dbReference type="NCBI Taxonomy" id="931172"/>
    <lineage>
        <taxon>Eukaryota</taxon>
        <taxon>Metazoa</taxon>
        <taxon>Ecdysozoa</taxon>
        <taxon>Arthropoda</taxon>
        <taxon>Chelicerata</taxon>
        <taxon>Arachnida</taxon>
        <taxon>Araneae</taxon>
        <taxon>Araneomorphae</taxon>
        <taxon>Entelegynae</taxon>
        <taxon>Araneoidea</taxon>
        <taxon>Linyphiidae</taxon>
        <taxon>Erigoninae</taxon>
        <taxon>Oedothorax</taxon>
    </lineage>
</organism>
<dbReference type="PANTHER" id="PTHR21678:SF0">
    <property type="entry name" value="C3H1-TYPE DOMAIN-CONTAINING PROTEIN"/>
    <property type="match status" value="1"/>
</dbReference>
<protein>
    <recommendedName>
        <fullName evidence="2">R3H domain-containing protein</fullName>
    </recommendedName>
</protein>
<evidence type="ECO:0000313" key="3">
    <source>
        <dbReference type="EMBL" id="KAG8192452.1"/>
    </source>
</evidence>
<evidence type="ECO:0000313" key="4">
    <source>
        <dbReference type="Proteomes" id="UP000827092"/>
    </source>
</evidence>
<dbReference type="Pfam" id="PF01424">
    <property type="entry name" value="R3H"/>
    <property type="match status" value="1"/>
</dbReference>
<comment type="caution">
    <text evidence="3">The sequence shown here is derived from an EMBL/GenBank/DDBJ whole genome shotgun (WGS) entry which is preliminary data.</text>
</comment>
<dbReference type="InterPro" id="IPR012677">
    <property type="entry name" value="Nucleotide-bd_a/b_plait_sf"/>
</dbReference>
<dbReference type="Proteomes" id="UP000827092">
    <property type="component" value="Unassembled WGS sequence"/>
</dbReference>
<keyword evidence="4" id="KW-1185">Reference proteome</keyword>
<sequence length="635" mass="71278">MSREMSSQISCNKLDIQVAKGNYLGHDELLFIENFKNEIEQFVEKLESNSVLVFPPFLSRYRFLAHKAIDDYFFPQLCSFSIGYELHRRIVVGSTLVIAKCCLPYKCVHEKSYKSSKVVEKRVDCICPARLKLLNFSPIKVCKMPSSMKLEHPINAKSGLQSTERKQNRSSVSDRQKRPDMQIYVPRALRGAQKKCIPSESESGSIEKNYQKALDKPLSLENELDKYADVSQPKNAEMIIDSSHTTIPQTSTTDDFIFIKSECFDTTNLLSDGLFTPSQLSDKQIASCQISESFNCSSEEQMDSSQICESLNICSIPNEQIGSSEISKSLNQSLSDEKISSPVVIEKQSCTSTLDINLLDNSSKTSEISSPLITKTSIILLVNDKSESPCQGGSLSNKISSKRIWLDSSDNSSEVSTEIDASESFADTSNECVFQEKDDSWESKFDDDGECLNPEFLKDLKNITGEIEVLVAKNNYKGFVQESSGDGYDCIIELYGFPIEFNTQDLVSAFSQFQQANYSIKWVDDCHALAIFSSPSLANQALLMNHPFVKTRPISEGIKESQEKAKWCTRYSEPVKPRPTTSAALARRLVSGALGLKVHASKEQREQERTILREAKEKRKLKAKQKQAIWDGVVL</sequence>
<dbReference type="InterPro" id="IPR039884">
    <property type="entry name" value="R3HC1/R3HCL"/>
</dbReference>
<gene>
    <name evidence="3" type="ORF">JTE90_017982</name>
</gene>
<feature type="region of interest" description="Disordered" evidence="1">
    <location>
        <begin position="153"/>
        <end position="179"/>
    </location>
</feature>
<evidence type="ECO:0000256" key="1">
    <source>
        <dbReference type="SAM" id="MobiDB-lite"/>
    </source>
</evidence>
<proteinExistence type="predicted"/>
<dbReference type="Gene3D" id="3.30.70.330">
    <property type="match status" value="1"/>
</dbReference>
<dbReference type="SUPFAM" id="SSF54928">
    <property type="entry name" value="RNA-binding domain, RBD"/>
    <property type="match status" value="1"/>
</dbReference>
<evidence type="ECO:0000259" key="2">
    <source>
        <dbReference type="PROSITE" id="PS51061"/>
    </source>
</evidence>